<accession>A0A5B2THB1</accession>
<dbReference type="Pfam" id="PF14031">
    <property type="entry name" value="D-ser_dehydrat"/>
    <property type="match status" value="1"/>
</dbReference>
<dbReference type="Gene3D" id="2.40.37.20">
    <property type="entry name" value="D-serine dehydratase-like domain"/>
    <property type="match status" value="1"/>
</dbReference>
<evidence type="ECO:0000256" key="1">
    <source>
        <dbReference type="ARBA" id="ARBA00005323"/>
    </source>
</evidence>
<sequence length="367" mass="38363">MQPPPAQPGMPEDEVDTPALILDLDAFEANLDAMAGYLAPTGAKLRAHAKTHKSPVVALQQIRRGAVGQCVQKVAEAECLAWGGVPDILVSNEVVSPRKLARLAALSRISNVALCADDADAVALAEQAAEAAGIRLSVLVEIDVGAGRCGVTPGPEAVVLARRIAGSPHLRFGGLQAYHGSAQHIRSPEGRAKAIGAAIDQTRRTVEQLRQQGLECGIVGGAGTGTFPLEAASGVFNEVQAGSYAFMDADYAANEAAPPFRHALFVLAQVMSVPKQGLAVVDAGHKALPTDSGFAKPWQRPGLTYAGASDEHGNLRVEGGAAPKLGEKLRLVPGHCDPTIDRFDWFVGVRGGRVECLWPIAARGAMH</sequence>
<dbReference type="Gene3D" id="3.20.20.10">
    <property type="entry name" value="Alanine racemase"/>
    <property type="match status" value="1"/>
</dbReference>
<organism evidence="4 5">
    <name type="scientific">Teichococcus oryzae</name>
    <dbReference type="NCBI Taxonomy" id="1608942"/>
    <lineage>
        <taxon>Bacteria</taxon>
        <taxon>Pseudomonadati</taxon>
        <taxon>Pseudomonadota</taxon>
        <taxon>Alphaproteobacteria</taxon>
        <taxon>Acetobacterales</taxon>
        <taxon>Roseomonadaceae</taxon>
        <taxon>Roseomonas</taxon>
    </lineage>
</organism>
<dbReference type="AlphaFoldDB" id="A0A5B2THB1"/>
<evidence type="ECO:0000313" key="5">
    <source>
        <dbReference type="Proteomes" id="UP000322110"/>
    </source>
</evidence>
<dbReference type="GO" id="GO:0008721">
    <property type="term" value="F:D-serine ammonia-lyase activity"/>
    <property type="evidence" value="ECO:0007669"/>
    <property type="project" value="TreeGrafter"/>
</dbReference>
<dbReference type="InterPro" id="IPR001608">
    <property type="entry name" value="Ala_racemase_N"/>
</dbReference>
<name>A0A5B2THB1_9PROT</name>
<dbReference type="SUPFAM" id="SSF51419">
    <property type="entry name" value="PLP-binding barrel"/>
    <property type="match status" value="1"/>
</dbReference>
<evidence type="ECO:0000259" key="3">
    <source>
        <dbReference type="SMART" id="SM01119"/>
    </source>
</evidence>
<dbReference type="CDD" id="cd06819">
    <property type="entry name" value="PLPDE_III_LS_D-TA"/>
    <property type="match status" value="1"/>
</dbReference>
<dbReference type="SMART" id="SM01119">
    <property type="entry name" value="D-ser_dehydrat"/>
    <property type="match status" value="1"/>
</dbReference>
<evidence type="ECO:0000256" key="2">
    <source>
        <dbReference type="ARBA" id="ARBA00023239"/>
    </source>
</evidence>
<evidence type="ECO:0000313" key="4">
    <source>
        <dbReference type="EMBL" id="KAA2213318.1"/>
    </source>
</evidence>
<dbReference type="InterPro" id="IPR026956">
    <property type="entry name" value="D-ser_dehydrat-like_dom"/>
</dbReference>
<gene>
    <name evidence="4" type="ORF">F0Q34_11470</name>
</gene>
<dbReference type="OrthoDB" id="9772497at2"/>
<proteinExistence type="inferred from homology"/>
<feature type="domain" description="D-serine dehydratase-like" evidence="3">
    <location>
        <begin position="263"/>
        <end position="350"/>
    </location>
</feature>
<keyword evidence="2" id="KW-0456">Lyase</keyword>
<dbReference type="Proteomes" id="UP000322110">
    <property type="component" value="Unassembled WGS sequence"/>
</dbReference>
<dbReference type="Pfam" id="PF01168">
    <property type="entry name" value="Ala_racemase_N"/>
    <property type="match status" value="1"/>
</dbReference>
<dbReference type="EMBL" id="VUKA01000004">
    <property type="protein sequence ID" value="KAA2213318.1"/>
    <property type="molecule type" value="Genomic_DNA"/>
</dbReference>
<dbReference type="InterPro" id="IPR042208">
    <property type="entry name" value="D-ser_dehydrat-like_sf"/>
</dbReference>
<dbReference type="GO" id="GO:0036088">
    <property type="term" value="P:D-serine catabolic process"/>
    <property type="evidence" value="ECO:0007669"/>
    <property type="project" value="TreeGrafter"/>
</dbReference>
<keyword evidence="5" id="KW-1185">Reference proteome</keyword>
<dbReference type="InterPro" id="IPR029066">
    <property type="entry name" value="PLP-binding_barrel"/>
</dbReference>
<dbReference type="InterPro" id="IPR051466">
    <property type="entry name" value="D-amino_acid_metab_enzyme"/>
</dbReference>
<reference evidence="4 5" key="1">
    <citation type="journal article" date="2015" name="Int. J. Syst. Evol. Microbiol.">
        <title>Roseomonas oryzae sp. nov., isolated from paddy rhizosphere soil.</title>
        <authorList>
            <person name="Ramaprasad E.V."/>
            <person name="Sasikala Ch."/>
            <person name="Ramana Ch.V."/>
        </authorList>
    </citation>
    <scope>NUCLEOTIDE SEQUENCE [LARGE SCALE GENOMIC DNA]</scope>
    <source>
        <strain evidence="4 5">KCTC 42542</strain>
    </source>
</reference>
<dbReference type="PANTHER" id="PTHR28004:SF2">
    <property type="entry name" value="D-SERINE DEHYDRATASE"/>
    <property type="match status" value="1"/>
</dbReference>
<comment type="similarity">
    <text evidence="1">Belongs to the DSD1 family.</text>
</comment>
<dbReference type="PANTHER" id="PTHR28004">
    <property type="entry name" value="ZGC:162816-RELATED"/>
    <property type="match status" value="1"/>
</dbReference>
<protein>
    <submittedName>
        <fullName evidence="4">DSD1 family PLP-dependent enzyme</fullName>
    </submittedName>
</protein>
<comment type="caution">
    <text evidence="4">The sequence shown here is derived from an EMBL/GenBank/DDBJ whole genome shotgun (WGS) entry which is preliminary data.</text>
</comment>